<evidence type="ECO:0000256" key="1">
    <source>
        <dbReference type="ARBA" id="ARBA00022729"/>
    </source>
</evidence>
<dbReference type="Pfam" id="PF01522">
    <property type="entry name" value="Polysacc_deac_1"/>
    <property type="match status" value="1"/>
</dbReference>
<dbReference type="InterPro" id="IPR011330">
    <property type="entry name" value="Glyco_hydro/deAcase_b/a-brl"/>
</dbReference>
<dbReference type="InterPro" id="IPR051398">
    <property type="entry name" value="Polysacch_Deacetylase"/>
</dbReference>
<name>A0A2M8PIB0_9CHLR</name>
<gene>
    <name evidence="3" type="ORF">CUN49_01095</name>
</gene>
<dbReference type="CDD" id="cd10918">
    <property type="entry name" value="CE4_NodB_like_5s_6s"/>
    <property type="match status" value="1"/>
</dbReference>
<feature type="domain" description="NodB homology" evidence="2">
    <location>
        <begin position="92"/>
        <end position="346"/>
    </location>
</feature>
<proteinExistence type="predicted"/>
<keyword evidence="1" id="KW-0732">Signal</keyword>
<reference evidence="3 4" key="1">
    <citation type="submission" date="2017-11" db="EMBL/GenBank/DDBJ databases">
        <title>Evolution of Phototrophy in the Chloroflexi Phylum Driven by Horizontal Gene Transfer.</title>
        <authorList>
            <person name="Ward L.M."/>
            <person name="Hemp J."/>
            <person name="Shih P.M."/>
            <person name="Mcglynn S.E."/>
            <person name="Fischer W."/>
        </authorList>
    </citation>
    <scope>NUCLEOTIDE SEQUENCE [LARGE SCALE GENOMIC DNA]</scope>
    <source>
        <strain evidence="3">JP3_13</strain>
    </source>
</reference>
<dbReference type="PANTHER" id="PTHR34216">
    <property type="match status" value="1"/>
</dbReference>
<protein>
    <recommendedName>
        <fullName evidence="2">NodB homology domain-containing protein</fullName>
    </recommendedName>
</protein>
<dbReference type="PANTHER" id="PTHR34216:SF7">
    <property type="entry name" value="POLY-BETA-1,6-N-ACETYL-D-GLUCOSAMINE N-DEACETYLASE"/>
    <property type="match status" value="1"/>
</dbReference>
<dbReference type="SUPFAM" id="SSF88713">
    <property type="entry name" value="Glycoside hydrolase/deacetylase"/>
    <property type="match status" value="1"/>
</dbReference>
<evidence type="ECO:0000313" key="3">
    <source>
        <dbReference type="EMBL" id="PJF37280.1"/>
    </source>
</evidence>
<evidence type="ECO:0000313" key="4">
    <source>
        <dbReference type="Proteomes" id="UP000229681"/>
    </source>
</evidence>
<accession>A0A2M8PIB0</accession>
<dbReference type="Gene3D" id="3.20.20.370">
    <property type="entry name" value="Glycoside hydrolase/deacetylase"/>
    <property type="match status" value="1"/>
</dbReference>
<sequence>MAKRSQLAIAALARLGVPRLLDGLWGKQRLTVLAYHRIADATAPDFVHYRPNVSATPQMFARQMAWIAKHFNVISLPVLHAFLIKGRPLPARPLLITFDDGYLDNYLQAFPILKRLQLPAVIFLITSRMARPAPPWWDECALYLNLTAHQRAELPLLGECDLSTPEARRAATDQLLRALKRIPESEKQAAVRRLGELLEVPAPSAHPPLFVNWDQVREMIAANIACMPHTVNHPILTRVSAEEAYRELAESKAHIEAQTDQQATAFAYPNGTPSDYNSAIVGMLRDLGFQSAYTLTPGPMSLRALRRYPLQIRRVFLLYKDSFDLFKLKVMGLPALAARPHYHKEI</sequence>
<dbReference type="GO" id="GO:0005975">
    <property type="term" value="P:carbohydrate metabolic process"/>
    <property type="evidence" value="ECO:0007669"/>
    <property type="project" value="InterPro"/>
</dbReference>
<dbReference type="PROSITE" id="PS51677">
    <property type="entry name" value="NODB"/>
    <property type="match status" value="1"/>
</dbReference>
<evidence type="ECO:0000259" key="2">
    <source>
        <dbReference type="PROSITE" id="PS51677"/>
    </source>
</evidence>
<dbReference type="InterPro" id="IPR002509">
    <property type="entry name" value="NODB_dom"/>
</dbReference>
<dbReference type="Proteomes" id="UP000229681">
    <property type="component" value="Unassembled WGS sequence"/>
</dbReference>
<dbReference type="GO" id="GO:0016810">
    <property type="term" value="F:hydrolase activity, acting on carbon-nitrogen (but not peptide) bonds"/>
    <property type="evidence" value="ECO:0007669"/>
    <property type="project" value="InterPro"/>
</dbReference>
<dbReference type="AlphaFoldDB" id="A0A2M8PIB0"/>
<dbReference type="EMBL" id="PGTM01000007">
    <property type="protein sequence ID" value="PJF37280.1"/>
    <property type="molecule type" value="Genomic_DNA"/>
</dbReference>
<organism evidence="3 4">
    <name type="scientific">Candidatus Thermofonsia Clade 1 bacterium</name>
    <dbReference type="NCBI Taxonomy" id="2364210"/>
    <lineage>
        <taxon>Bacteria</taxon>
        <taxon>Bacillati</taxon>
        <taxon>Chloroflexota</taxon>
        <taxon>Candidatus Thermofontia</taxon>
        <taxon>Candidatus Thermofonsia Clade 1</taxon>
    </lineage>
</organism>
<comment type="caution">
    <text evidence="3">The sequence shown here is derived from an EMBL/GenBank/DDBJ whole genome shotgun (WGS) entry which is preliminary data.</text>
</comment>